<comment type="similarity">
    <text evidence="1">Belongs to the ABC transporter superfamily.</text>
</comment>
<dbReference type="InterPro" id="IPR011868">
    <property type="entry name" value="ModC_ABC_ATP-bd"/>
</dbReference>
<dbReference type="Pfam" id="PF03459">
    <property type="entry name" value="TOBE"/>
    <property type="match status" value="1"/>
</dbReference>
<dbReference type="NCBIfam" id="TIGR02142">
    <property type="entry name" value="modC_ABC"/>
    <property type="match status" value="1"/>
</dbReference>
<dbReference type="SUPFAM" id="SSF50331">
    <property type="entry name" value="MOP-like"/>
    <property type="match status" value="1"/>
</dbReference>
<dbReference type="InterPro" id="IPR005116">
    <property type="entry name" value="Transp-assoc_OB_typ1"/>
</dbReference>
<dbReference type="SMART" id="SM00382">
    <property type="entry name" value="AAA"/>
    <property type="match status" value="1"/>
</dbReference>
<keyword evidence="4 10" id="KW-0500">Molybdenum</keyword>
<evidence type="ECO:0000256" key="2">
    <source>
        <dbReference type="ARBA" id="ARBA00022448"/>
    </source>
</evidence>
<dbReference type="GO" id="GO:0016020">
    <property type="term" value="C:membrane"/>
    <property type="evidence" value="ECO:0007669"/>
    <property type="project" value="InterPro"/>
</dbReference>
<dbReference type="PANTHER" id="PTHR43514">
    <property type="entry name" value="ABC TRANSPORTER I FAMILY MEMBER 10"/>
    <property type="match status" value="1"/>
</dbReference>
<evidence type="ECO:0000256" key="4">
    <source>
        <dbReference type="ARBA" id="ARBA00022505"/>
    </source>
</evidence>
<dbReference type="GO" id="GO:0005524">
    <property type="term" value="F:ATP binding"/>
    <property type="evidence" value="ECO:0007669"/>
    <property type="project" value="UniProtKB-KW"/>
</dbReference>
<keyword evidence="2" id="KW-0813">Transport</keyword>
<feature type="domain" description="ABC transporter" evidence="11">
    <location>
        <begin position="1"/>
        <end position="232"/>
    </location>
</feature>
<proteinExistence type="inferred from homology"/>
<keyword evidence="6" id="KW-0547">Nucleotide-binding</keyword>
<protein>
    <submittedName>
        <fullName evidence="13">Molybdenum ABC transporter ATP-binding protein</fullName>
    </submittedName>
</protein>
<dbReference type="Gene3D" id="3.40.50.300">
    <property type="entry name" value="P-loop containing nucleotide triphosphate hydrolases"/>
    <property type="match status" value="1"/>
</dbReference>
<accession>A0A2J7TMF8</accession>
<dbReference type="InterPro" id="IPR027417">
    <property type="entry name" value="P-loop_NTPase"/>
</dbReference>
<comment type="caution">
    <text evidence="13">The sequence shown here is derived from an EMBL/GenBank/DDBJ whole genome shotgun (WGS) entry which is preliminary data.</text>
</comment>
<reference evidence="13 14" key="1">
    <citation type="submission" date="2017-10" db="EMBL/GenBank/DDBJ databases">
        <title>Genome announcement of Methylocella silvestris TVC from permafrost.</title>
        <authorList>
            <person name="Wang J."/>
            <person name="Geng K."/>
            <person name="Ul-Haque F."/>
            <person name="Crombie A.T."/>
            <person name="Street L.E."/>
            <person name="Wookey P.A."/>
            <person name="Murrell J.C."/>
            <person name="Pratscher J."/>
        </authorList>
    </citation>
    <scope>NUCLEOTIDE SEQUENCE [LARGE SCALE GENOMIC DNA]</scope>
    <source>
        <strain evidence="13 14">TVC</strain>
    </source>
</reference>
<keyword evidence="9" id="KW-0472">Membrane</keyword>
<dbReference type="PANTHER" id="PTHR43514:SF4">
    <property type="entry name" value="ABC TRANSPORTER I FAMILY MEMBER 10"/>
    <property type="match status" value="1"/>
</dbReference>
<sequence length="362" mass="38748">MIEVDVGLDLGTFKLDVAFGNGRGITALFGPSGCGKSLTLGLIAGLSRPTRGAIILDGQALVDVEKGVFLPPYKRRIGLVFQDSYLFPHLSVRHNLLYGRWFAPPGRKEIEFDAVIETLGIDKLLGRRPARLSGGERQRVGIGRALLSCPRLLLFDEPLAALDMSRKLEIMPLIERIRDDFKVPIVYVSHAIEEVVRLADRVVVLQSGKVKVIGSPNEVFGADVSAVDDRFERSSALTVTVGGADAAYGLTELVHPAGTIWMVGPAGAPGRPIRILVKATDVILATAPPPETSIRNVLMGAVRSIHAVGPLAMVDIALDGAEHLAAVATRHAVDKLELRPGSRVFALIKATAIDERMAAASS</sequence>
<evidence type="ECO:0000259" key="11">
    <source>
        <dbReference type="PROSITE" id="PS50893"/>
    </source>
</evidence>
<dbReference type="InterPro" id="IPR050334">
    <property type="entry name" value="Molybdenum_import_ModC"/>
</dbReference>
<dbReference type="InterPro" id="IPR003439">
    <property type="entry name" value="ABC_transporter-like_ATP-bd"/>
</dbReference>
<dbReference type="GO" id="GO:0140359">
    <property type="term" value="F:ABC-type transporter activity"/>
    <property type="evidence" value="ECO:0007669"/>
    <property type="project" value="InterPro"/>
</dbReference>
<evidence type="ECO:0000259" key="12">
    <source>
        <dbReference type="PROSITE" id="PS51866"/>
    </source>
</evidence>
<evidence type="ECO:0000256" key="1">
    <source>
        <dbReference type="ARBA" id="ARBA00005417"/>
    </source>
</evidence>
<keyword evidence="3" id="KW-1003">Cell membrane</keyword>
<keyword evidence="5" id="KW-0997">Cell inner membrane</keyword>
<evidence type="ECO:0000256" key="5">
    <source>
        <dbReference type="ARBA" id="ARBA00022519"/>
    </source>
</evidence>
<dbReference type="GO" id="GO:0015098">
    <property type="term" value="F:molybdate ion transmembrane transporter activity"/>
    <property type="evidence" value="ECO:0007669"/>
    <property type="project" value="InterPro"/>
</dbReference>
<dbReference type="EMBL" id="PDZR01000001">
    <property type="protein sequence ID" value="PNG27962.1"/>
    <property type="molecule type" value="Genomic_DNA"/>
</dbReference>
<evidence type="ECO:0000256" key="3">
    <source>
        <dbReference type="ARBA" id="ARBA00022475"/>
    </source>
</evidence>
<dbReference type="Gene3D" id="2.40.50.100">
    <property type="match status" value="1"/>
</dbReference>
<dbReference type="AlphaFoldDB" id="A0A2J7TMF8"/>
<keyword evidence="8" id="KW-1278">Translocase</keyword>
<dbReference type="InterPro" id="IPR003593">
    <property type="entry name" value="AAA+_ATPase"/>
</dbReference>
<dbReference type="Proteomes" id="UP000236286">
    <property type="component" value="Unassembled WGS sequence"/>
</dbReference>
<keyword evidence="7 13" id="KW-0067">ATP-binding</keyword>
<dbReference type="InterPro" id="IPR017871">
    <property type="entry name" value="ABC_transporter-like_CS"/>
</dbReference>
<evidence type="ECO:0000256" key="8">
    <source>
        <dbReference type="ARBA" id="ARBA00022967"/>
    </source>
</evidence>
<name>A0A2J7TMF8_METSI</name>
<organism evidence="13 14">
    <name type="scientific">Methylocella silvestris</name>
    <dbReference type="NCBI Taxonomy" id="199596"/>
    <lineage>
        <taxon>Bacteria</taxon>
        <taxon>Pseudomonadati</taxon>
        <taxon>Pseudomonadota</taxon>
        <taxon>Alphaproteobacteria</taxon>
        <taxon>Hyphomicrobiales</taxon>
        <taxon>Beijerinckiaceae</taxon>
        <taxon>Methylocella</taxon>
    </lineage>
</organism>
<feature type="domain" description="Mop" evidence="12">
    <location>
        <begin position="291"/>
        <end position="357"/>
    </location>
</feature>
<dbReference type="InterPro" id="IPR008995">
    <property type="entry name" value="Mo/tungstate-bd_C_term_dom"/>
</dbReference>
<evidence type="ECO:0000256" key="7">
    <source>
        <dbReference type="ARBA" id="ARBA00022840"/>
    </source>
</evidence>
<evidence type="ECO:0000256" key="10">
    <source>
        <dbReference type="PROSITE-ProRule" id="PRU01213"/>
    </source>
</evidence>
<evidence type="ECO:0000256" key="9">
    <source>
        <dbReference type="ARBA" id="ARBA00023136"/>
    </source>
</evidence>
<dbReference type="PROSITE" id="PS51866">
    <property type="entry name" value="MOP"/>
    <property type="match status" value="1"/>
</dbReference>
<dbReference type="OrthoDB" id="9802264at2"/>
<evidence type="ECO:0000313" key="13">
    <source>
        <dbReference type="EMBL" id="PNG27962.1"/>
    </source>
</evidence>
<dbReference type="GO" id="GO:0016887">
    <property type="term" value="F:ATP hydrolysis activity"/>
    <property type="evidence" value="ECO:0007669"/>
    <property type="project" value="InterPro"/>
</dbReference>
<dbReference type="PROSITE" id="PS00211">
    <property type="entry name" value="ABC_TRANSPORTER_1"/>
    <property type="match status" value="1"/>
</dbReference>
<dbReference type="SUPFAM" id="SSF52540">
    <property type="entry name" value="P-loop containing nucleoside triphosphate hydrolases"/>
    <property type="match status" value="1"/>
</dbReference>
<evidence type="ECO:0000256" key="6">
    <source>
        <dbReference type="ARBA" id="ARBA00022741"/>
    </source>
</evidence>
<dbReference type="RefSeq" id="WP_102842269.1">
    <property type="nucleotide sequence ID" value="NZ_PDZR01000001.1"/>
</dbReference>
<dbReference type="InterPro" id="IPR004606">
    <property type="entry name" value="Mop_domain"/>
</dbReference>
<dbReference type="PROSITE" id="PS50893">
    <property type="entry name" value="ABC_TRANSPORTER_2"/>
    <property type="match status" value="1"/>
</dbReference>
<evidence type="ECO:0000313" key="14">
    <source>
        <dbReference type="Proteomes" id="UP000236286"/>
    </source>
</evidence>
<dbReference type="Pfam" id="PF00005">
    <property type="entry name" value="ABC_tran"/>
    <property type="match status" value="1"/>
</dbReference>
<gene>
    <name evidence="13" type="primary">modC</name>
    <name evidence="13" type="ORF">CR492_03495</name>
</gene>